<dbReference type="Gene3D" id="1.20.5.300">
    <property type="match status" value="1"/>
</dbReference>
<name>A0A8T9MT89_9NEIS</name>
<dbReference type="RefSeq" id="WP_027009677.1">
    <property type="nucleotide sequence ID" value="NZ_CP091521.1"/>
</dbReference>
<evidence type="ECO:0000256" key="1">
    <source>
        <dbReference type="HAMAP-Rule" id="MF_00715"/>
    </source>
</evidence>
<dbReference type="PANTHER" id="PTHR36508:SF1">
    <property type="entry name" value="PROTEIN SLYX"/>
    <property type="match status" value="1"/>
</dbReference>
<sequence>MTLHETTILEARLVELEIRTALQDELLATLNDTVAQMRDTLELQQAQLRLLYRRVEQQNDNGAPAAVAEIPPHY</sequence>
<keyword evidence="4" id="KW-1185">Reference proteome</keyword>
<reference evidence="3" key="1">
    <citation type="journal article" date="2022" name="Res Sq">
        <title>Evolution of multicellular longitudinally dividing oral cavity symbionts (Neisseriaceae).</title>
        <authorList>
            <person name="Nyongesa S."/>
            <person name="Weber P."/>
            <person name="Bernet E."/>
            <person name="Pullido F."/>
            <person name="Nieckarz M."/>
            <person name="Delaby M."/>
            <person name="Nieves C."/>
            <person name="Viehboeck T."/>
            <person name="Krause N."/>
            <person name="Rivera-Millot A."/>
            <person name="Nakamura A."/>
            <person name="Vischer N."/>
            <person name="VanNieuwenhze M."/>
            <person name="Brun Y."/>
            <person name="Cava F."/>
            <person name="Bulgheresi S."/>
            <person name="Veyrier F."/>
        </authorList>
    </citation>
    <scope>NUCLEOTIDE SEQUENCE</scope>
    <source>
        <strain evidence="3">17694</strain>
    </source>
</reference>
<dbReference type="AlphaFoldDB" id="A0A8T9MT89"/>
<dbReference type="EMBL" id="CP091521">
    <property type="protein sequence ID" value="UOP04489.1"/>
    <property type="molecule type" value="Genomic_DNA"/>
</dbReference>
<feature type="coiled-coil region" evidence="2">
    <location>
        <begin position="27"/>
        <end position="61"/>
    </location>
</feature>
<evidence type="ECO:0000313" key="4">
    <source>
        <dbReference type="Proteomes" id="UP000831534"/>
    </source>
</evidence>
<dbReference type="InterPro" id="IPR007236">
    <property type="entry name" value="SlyX"/>
</dbReference>
<evidence type="ECO:0000313" key="3">
    <source>
        <dbReference type="EMBL" id="UOP04489.1"/>
    </source>
</evidence>
<dbReference type="Pfam" id="PF04102">
    <property type="entry name" value="SlyX"/>
    <property type="match status" value="1"/>
</dbReference>
<dbReference type="HAMAP" id="MF_00715">
    <property type="entry name" value="SlyX"/>
    <property type="match status" value="1"/>
</dbReference>
<dbReference type="KEGG" id="ckh:LVJ77_09390"/>
<dbReference type="NCBIfam" id="NF003316">
    <property type="entry name" value="PRK04325.1"/>
    <property type="match status" value="1"/>
</dbReference>
<comment type="similarity">
    <text evidence="1">Belongs to the SlyX family.</text>
</comment>
<organism evidence="3 4">
    <name type="scientific">Conchiformibius kuhniae</name>
    <dbReference type="NCBI Taxonomy" id="211502"/>
    <lineage>
        <taxon>Bacteria</taxon>
        <taxon>Pseudomonadati</taxon>
        <taxon>Pseudomonadota</taxon>
        <taxon>Betaproteobacteria</taxon>
        <taxon>Neisseriales</taxon>
        <taxon>Neisseriaceae</taxon>
        <taxon>Conchiformibius</taxon>
    </lineage>
</organism>
<proteinExistence type="inferred from homology"/>
<keyword evidence="2" id="KW-0175">Coiled coil</keyword>
<evidence type="ECO:0000256" key="2">
    <source>
        <dbReference type="SAM" id="Coils"/>
    </source>
</evidence>
<protein>
    <recommendedName>
        <fullName evidence="1">Protein SlyX homolog</fullName>
    </recommendedName>
</protein>
<dbReference type="Proteomes" id="UP000831534">
    <property type="component" value="Chromosome"/>
</dbReference>
<accession>A0A8T9MT89</accession>
<dbReference type="PANTHER" id="PTHR36508">
    <property type="entry name" value="PROTEIN SLYX"/>
    <property type="match status" value="1"/>
</dbReference>
<gene>
    <name evidence="1" type="primary">slyX</name>
    <name evidence="3" type="ORF">LVJ77_09390</name>
</gene>
<reference evidence="3" key="2">
    <citation type="submission" date="2024-09" db="EMBL/GenBank/DDBJ databases">
        <authorList>
            <person name="Veyrier F.J."/>
        </authorList>
    </citation>
    <scope>NUCLEOTIDE SEQUENCE</scope>
    <source>
        <strain evidence="3">17694</strain>
    </source>
</reference>